<dbReference type="InterPro" id="IPR023214">
    <property type="entry name" value="HAD_sf"/>
</dbReference>
<name>A0A1I6LZT3_9BACT</name>
<keyword evidence="2" id="KW-1185">Reference proteome</keyword>
<dbReference type="InterPro" id="IPR023198">
    <property type="entry name" value="PGP-like_dom2"/>
</dbReference>
<dbReference type="OrthoDB" id="9797743at2"/>
<dbReference type="AlphaFoldDB" id="A0A1I6LZT3"/>
<dbReference type="GO" id="GO:0050308">
    <property type="term" value="F:sugar-phosphatase activity"/>
    <property type="evidence" value="ECO:0007669"/>
    <property type="project" value="TreeGrafter"/>
</dbReference>
<dbReference type="PANTHER" id="PTHR43481:SF4">
    <property type="entry name" value="GLYCEROL-1-PHOSPHATE PHOSPHOHYDROLASE 1-RELATED"/>
    <property type="match status" value="1"/>
</dbReference>
<organism evidence="1 2">
    <name type="scientific">Granulicella pectinivorans</name>
    <dbReference type="NCBI Taxonomy" id="474950"/>
    <lineage>
        <taxon>Bacteria</taxon>
        <taxon>Pseudomonadati</taxon>
        <taxon>Acidobacteriota</taxon>
        <taxon>Terriglobia</taxon>
        <taxon>Terriglobales</taxon>
        <taxon>Acidobacteriaceae</taxon>
        <taxon>Granulicella</taxon>
    </lineage>
</organism>
<dbReference type="Gene3D" id="1.10.150.240">
    <property type="entry name" value="Putative phosphatase, domain 2"/>
    <property type="match status" value="1"/>
</dbReference>
<dbReference type="Pfam" id="PF00702">
    <property type="entry name" value="Hydrolase"/>
    <property type="match status" value="1"/>
</dbReference>
<dbReference type="InterPro" id="IPR036412">
    <property type="entry name" value="HAD-like_sf"/>
</dbReference>
<dbReference type="InterPro" id="IPR051806">
    <property type="entry name" value="HAD-like_SPP"/>
</dbReference>
<dbReference type="Proteomes" id="UP000199024">
    <property type="component" value="Unassembled WGS sequence"/>
</dbReference>
<reference evidence="1 2" key="1">
    <citation type="submission" date="2016-10" db="EMBL/GenBank/DDBJ databases">
        <authorList>
            <person name="de Groot N.N."/>
        </authorList>
    </citation>
    <scope>NUCLEOTIDE SEQUENCE [LARGE SCALE GENOMIC DNA]</scope>
    <source>
        <strain evidence="1 2">DSM 21001</strain>
    </source>
</reference>
<dbReference type="NCBIfam" id="TIGR01509">
    <property type="entry name" value="HAD-SF-IA-v3"/>
    <property type="match status" value="1"/>
</dbReference>
<gene>
    <name evidence="1" type="ORF">SAMN05421771_1566</name>
</gene>
<sequence length="220" mass="23200">MIVETQGILFDNDGVLISSIGSVVRSWRKWAAMYDVPNADGYEVPHGVRAMDVIKALRPDIDAAAGLKVIEDIELEDVADLEVLPGVRALLASLPADRWAIVTSGTRRLIEGRLKVAQLPLPERLITADDVVNGKPDPEPYRKGAALLGFASADCIVVEDAPSGVGAGIAAGSRVLAVLGTHSAEELSAATWVVRSLADVRVTEVDGVLSVEFEPVSIGG</sequence>
<evidence type="ECO:0000313" key="1">
    <source>
        <dbReference type="EMBL" id="SFS08957.1"/>
    </source>
</evidence>
<proteinExistence type="predicted"/>
<accession>A0A1I6LZT3</accession>
<evidence type="ECO:0000313" key="2">
    <source>
        <dbReference type="Proteomes" id="UP000199024"/>
    </source>
</evidence>
<dbReference type="STRING" id="474950.SAMN05421771_1566"/>
<dbReference type="EMBL" id="FOZL01000001">
    <property type="protein sequence ID" value="SFS08957.1"/>
    <property type="molecule type" value="Genomic_DNA"/>
</dbReference>
<dbReference type="Gene3D" id="3.40.50.1000">
    <property type="entry name" value="HAD superfamily/HAD-like"/>
    <property type="match status" value="1"/>
</dbReference>
<dbReference type="RefSeq" id="WP_089838168.1">
    <property type="nucleotide sequence ID" value="NZ_FOZL01000001.1"/>
</dbReference>
<dbReference type="SUPFAM" id="SSF56784">
    <property type="entry name" value="HAD-like"/>
    <property type="match status" value="1"/>
</dbReference>
<dbReference type="InterPro" id="IPR006439">
    <property type="entry name" value="HAD-SF_hydro_IA"/>
</dbReference>
<dbReference type="SFLD" id="SFLDS00003">
    <property type="entry name" value="Haloacid_Dehalogenase"/>
    <property type="match status" value="1"/>
</dbReference>
<protein>
    <submittedName>
        <fullName evidence="1">Sugar-phosphatase</fullName>
    </submittedName>
</protein>
<dbReference type="PANTHER" id="PTHR43481">
    <property type="entry name" value="FRUCTOSE-1-PHOSPHATE PHOSPHATASE"/>
    <property type="match status" value="1"/>
</dbReference>
<dbReference type="SFLD" id="SFLDG01129">
    <property type="entry name" value="C1.5:_HAD__Beta-PGM__Phosphata"/>
    <property type="match status" value="1"/>
</dbReference>